<protein>
    <recommendedName>
        <fullName evidence="7">Small ribosomal subunit protein mS29</fullName>
    </recommendedName>
</protein>
<keyword evidence="5" id="KW-0496">Mitochondrion</keyword>
<name>A0A7R9I7Q3_9NEOP</name>
<evidence type="ECO:0000256" key="3">
    <source>
        <dbReference type="ARBA" id="ARBA00022946"/>
    </source>
</evidence>
<accession>A0A7R9I7Q3</accession>
<evidence type="ECO:0000256" key="1">
    <source>
        <dbReference type="ARBA" id="ARBA00004173"/>
    </source>
</evidence>
<reference evidence="8" key="1">
    <citation type="submission" date="2020-11" db="EMBL/GenBank/DDBJ databases">
        <authorList>
            <person name="Tran Van P."/>
        </authorList>
    </citation>
    <scope>NUCLEOTIDE SEQUENCE</scope>
</reference>
<organism evidence="8">
    <name type="scientific">Timema bartmani</name>
    <dbReference type="NCBI Taxonomy" id="61472"/>
    <lineage>
        <taxon>Eukaryota</taxon>
        <taxon>Metazoa</taxon>
        <taxon>Ecdysozoa</taxon>
        <taxon>Arthropoda</taxon>
        <taxon>Hexapoda</taxon>
        <taxon>Insecta</taxon>
        <taxon>Pterygota</taxon>
        <taxon>Neoptera</taxon>
        <taxon>Polyneoptera</taxon>
        <taxon>Phasmatodea</taxon>
        <taxon>Timematodea</taxon>
        <taxon>Timematoidea</taxon>
        <taxon>Timematidae</taxon>
        <taxon>Timema</taxon>
    </lineage>
</organism>
<evidence type="ECO:0000256" key="2">
    <source>
        <dbReference type="ARBA" id="ARBA00009863"/>
    </source>
</evidence>
<dbReference type="AlphaFoldDB" id="A0A7R9I7Q3"/>
<keyword evidence="6" id="KW-0687">Ribonucleoprotein</keyword>
<sequence>MVGWLDHVIPFKLRSLKSNGAVVVTVDQIAASDDRQASVLPLYQLGKEEVVLHISHSLLMSSDRVKPRSGDWAITSDFQEVTIISLSSGSNGFEHMDPFVPIRVSEYNAKEIESCLQYYIDRRWIQNPNLRTEDGRKELAFLSGNNPYHLMNMCTPL</sequence>
<gene>
    <name evidence="8" type="ORF">TBIB3V08_LOCUS11678</name>
</gene>
<dbReference type="Pfam" id="PF10236">
    <property type="entry name" value="DAP3"/>
    <property type="match status" value="1"/>
</dbReference>
<evidence type="ECO:0000256" key="7">
    <source>
        <dbReference type="ARBA" id="ARBA00035140"/>
    </source>
</evidence>
<dbReference type="GO" id="GO:0005763">
    <property type="term" value="C:mitochondrial small ribosomal subunit"/>
    <property type="evidence" value="ECO:0007669"/>
    <property type="project" value="TreeGrafter"/>
</dbReference>
<proteinExistence type="inferred from homology"/>
<dbReference type="PANTHER" id="PTHR12810">
    <property type="entry name" value="MITOCHONDRIAL 28S RIBOSOMAL PROTEIN S29"/>
    <property type="match status" value="1"/>
</dbReference>
<dbReference type="GO" id="GO:0003735">
    <property type="term" value="F:structural constituent of ribosome"/>
    <property type="evidence" value="ECO:0007669"/>
    <property type="project" value="TreeGrafter"/>
</dbReference>
<evidence type="ECO:0000256" key="4">
    <source>
        <dbReference type="ARBA" id="ARBA00022980"/>
    </source>
</evidence>
<dbReference type="PANTHER" id="PTHR12810:SF0">
    <property type="entry name" value="SMALL RIBOSOMAL SUBUNIT PROTEIN MS29"/>
    <property type="match status" value="1"/>
</dbReference>
<evidence type="ECO:0000256" key="6">
    <source>
        <dbReference type="ARBA" id="ARBA00023274"/>
    </source>
</evidence>
<keyword evidence="3" id="KW-0809">Transit peptide</keyword>
<evidence type="ECO:0000256" key="5">
    <source>
        <dbReference type="ARBA" id="ARBA00023128"/>
    </source>
</evidence>
<comment type="subcellular location">
    <subcellularLocation>
        <location evidence="1">Mitochondrion</location>
    </subcellularLocation>
</comment>
<keyword evidence="4" id="KW-0689">Ribosomal protein</keyword>
<comment type="similarity">
    <text evidence="2">Belongs to the mitochondrion-specific ribosomal protein mS29 family.</text>
</comment>
<evidence type="ECO:0000313" key="8">
    <source>
        <dbReference type="EMBL" id="CAD7449403.1"/>
    </source>
</evidence>
<dbReference type="EMBL" id="OD571623">
    <property type="protein sequence ID" value="CAD7449403.1"/>
    <property type="molecule type" value="Genomic_DNA"/>
</dbReference>
<dbReference type="InterPro" id="IPR019368">
    <property type="entry name" value="Ribosomal_mS29"/>
</dbReference>